<evidence type="ECO:0000259" key="7">
    <source>
        <dbReference type="Pfam" id="PF02234"/>
    </source>
</evidence>
<dbReference type="GO" id="GO:0005654">
    <property type="term" value="C:nucleoplasm"/>
    <property type="evidence" value="ECO:0007669"/>
    <property type="project" value="UniProtKB-SubCell"/>
</dbReference>
<gene>
    <name evidence="8" type="ORF">RND71_012220</name>
</gene>
<keyword evidence="9" id="KW-1185">Reference proteome</keyword>
<dbReference type="PIRSF" id="PIRSF017811">
    <property type="entry name" value="CDK_inhib_pln"/>
    <property type="match status" value="1"/>
</dbReference>
<sequence>MGRYMRKKFKGIEEVTIMEVSDVDLATKKRKIYDGDVKPSPTLLRFRSISDVVISDTPESLVSPVSELARSLVSPASSLENYASSEPAVSSTSCFSRNSKSLYLDENCREVMVASKENTQMTKMPKNKNSRRRITPENMGKRENSPPRIMPEKIPTRNDIDEFFAACEKDMFKRFREKYNFDLEKEEPLEGRYEWVQRIGGT</sequence>
<dbReference type="InterPro" id="IPR044898">
    <property type="entry name" value="CDI_dom_sf"/>
</dbReference>
<comment type="caution">
    <text evidence="8">The sequence shown here is derived from an EMBL/GenBank/DDBJ whole genome shotgun (WGS) entry which is preliminary data.</text>
</comment>
<evidence type="ECO:0000256" key="2">
    <source>
        <dbReference type="ARBA" id="ARBA00010274"/>
    </source>
</evidence>
<dbReference type="Gene3D" id="4.10.365.10">
    <property type="entry name" value="p27"/>
    <property type="match status" value="1"/>
</dbReference>
<evidence type="ECO:0000256" key="1">
    <source>
        <dbReference type="ARBA" id="ARBA00004642"/>
    </source>
</evidence>
<dbReference type="GO" id="GO:0051726">
    <property type="term" value="P:regulation of cell cycle"/>
    <property type="evidence" value="ECO:0007669"/>
    <property type="project" value="InterPro"/>
</dbReference>
<evidence type="ECO:0000256" key="5">
    <source>
        <dbReference type="PIRNR" id="PIRNR017811"/>
    </source>
</evidence>
<evidence type="ECO:0000256" key="6">
    <source>
        <dbReference type="SAM" id="MobiDB-lite"/>
    </source>
</evidence>
<dbReference type="PANTHER" id="PTHR46776">
    <property type="entry name" value="CYCLIN-DEPENDENT KINASE INHIBITOR 4-RELATED"/>
    <property type="match status" value="1"/>
</dbReference>
<comment type="similarity">
    <text evidence="2 5">Belongs to the CDI family. ICK/KRP subfamily.</text>
</comment>
<accession>A0AAE1SCU5</accession>
<dbReference type="GO" id="GO:0004861">
    <property type="term" value="F:cyclin-dependent protein serine/threonine kinase inhibitor activity"/>
    <property type="evidence" value="ECO:0007669"/>
    <property type="project" value="UniProtKB-UniRule"/>
</dbReference>
<evidence type="ECO:0000313" key="8">
    <source>
        <dbReference type="EMBL" id="KAK4368428.1"/>
    </source>
</evidence>
<feature type="compositionally biased region" description="Basic and acidic residues" evidence="6">
    <location>
        <begin position="139"/>
        <end position="154"/>
    </location>
</feature>
<dbReference type="InterPro" id="IPR044275">
    <property type="entry name" value="KRP"/>
</dbReference>
<keyword evidence="4" id="KW-0131">Cell cycle</keyword>
<organism evidence="8 9">
    <name type="scientific">Anisodus tanguticus</name>
    <dbReference type="NCBI Taxonomy" id="243964"/>
    <lineage>
        <taxon>Eukaryota</taxon>
        <taxon>Viridiplantae</taxon>
        <taxon>Streptophyta</taxon>
        <taxon>Embryophyta</taxon>
        <taxon>Tracheophyta</taxon>
        <taxon>Spermatophyta</taxon>
        <taxon>Magnoliopsida</taxon>
        <taxon>eudicotyledons</taxon>
        <taxon>Gunneridae</taxon>
        <taxon>Pentapetalae</taxon>
        <taxon>asterids</taxon>
        <taxon>lamiids</taxon>
        <taxon>Solanales</taxon>
        <taxon>Solanaceae</taxon>
        <taxon>Solanoideae</taxon>
        <taxon>Hyoscyameae</taxon>
        <taxon>Anisodus</taxon>
    </lineage>
</organism>
<proteinExistence type="inferred from homology"/>
<evidence type="ECO:0000313" key="9">
    <source>
        <dbReference type="Proteomes" id="UP001291623"/>
    </source>
</evidence>
<comment type="subcellular location">
    <subcellularLocation>
        <location evidence="1">Nucleus</location>
        <location evidence="1">Nucleoplasm</location>
    </subcellularLocation>
</comment>
<name>A0AAE1SCU5_9SOLA</name>
<dbReference type="InterPro" id="IPR003175">
    <property type="entry name" value="CDI_dom"/>
</dbReference>
<protein>
    <recommendedName>
        <fullName evidence="5">Cyclin-dependent kinase inhibitor</fullName>
    </recommendedName>
</protein>
<reference evidence="8" key="1">
    <citation type="submission" date="2023-12" db="EMBL/GenBank/DDBJ databases">
        <title>Genome assembly of Anisodus tanguticus.</title>
        <authorList>
            <person name="Wang Y.-J."/>
        </authorList>
    </citation>
    <scope>NUCLEOTIDE SEQUENCE</scope>
    <source>
        <strain evidence="8">KB-2021</strain>
        <tissue evidence="8">Leaf</tissue>
    </source>
</reference>
<keyword evidence="3 5" id="KW-0649">Protein kinase inhibitor</keyword>
<dbReference type="EMBL" id="JAVYJV010000006">
    <property type="protein sequence ID" value="KAK4368428.1"/>
    <property type="molecule type" value="Genomic_DNA"/>
</dbReference>
<evidence type="ECO:0000256" key="4">
    <source>
        <dbReference type="ARBA" id="ARBA00023306"/>
    </source>
</evidence>
<evidence type="ECO:0000256" key="3">
    <source>
        <dbReference type="ARBA" id="ARBA00023013"/>
    </source>
</evidence>
<feature type="region of interest" description="Disordered" evidence="6">
    <location>
        <begin position="122"/>
        <end position="154"/>
    </location>
</feature>
<dbReference type="Proteomes" id="UP001291623">
    <property type="component" value="Unassembled WGS sequence"/>
</dbReference>
<dbReference type="Pfam" id="PF02234">
    <property type="entry name" value="CDI"/>
    <property type="match status" value="1"/>
</dbReference>
<feature type="domain" description="Cyclin-dependent kinase inhibitor" evidence="7">
    <location>
        <begin position="153"/>
        <end position="197"/>
    </location>
</feature>
<dbReference type="AlphaFoldDB" id="A0AAE1SCU5"/>